<keyword evidence="3" id="KW-1185">Reference proteome</keyword>
<evidence type="ECO:0000256" key="1">
    <source>
        <dbReference type="SAM" id="MobiDB-lite"/>
    </source>
</evidence>
<dbReference type="EMBL" id="JAVRRG010000146">
    <property type="protein sequence ID" value="KAK5080654.1"/>
    <property type="molecule type" value="Genomic_DNA"/>
</dbReference>
<protein>
    <submittedName>
        <fullName evidence="2">Uncharacterized protein</fullName>
    </submittedName>
</protein>
<sequence>MTAQRDFLYLADDGSLPAPSTQSLVYSDFAGATTHIVRVSRALQNMSRDDPIRHHRLGRQCLEGADGVDSGDKPSLTSVDSARIACQTPLPLISSDTSDSGSIIKMLSDEIRSVVDREARLRSDPVPVAEQTVFNRQVPTLPQQAAAGVSKCPGPPPLKPLPPLPRPQDVLERPQAKKQSTASTRSSMPYHMASQVGTRLTPSAAIRPYAGSNQDTEHTQDGRDQSTDADTSTHTDNCAVERVVSCWDPLPRHLRLDPRIAGQPTWYPSESPLPKASTRHPNLAFATYQHELLPKDGSEPATAPQSDPLRLLDRTRYQSDKQSVSALGVSGVVNDSESALLMETAPSCDSPARCESVCSSGEGDHDCVLYLEPPSLTFTTTSESASSSTADNLMSRALQSSTLFGLDVSTSSRSYQRTNHRTLNEQNNMLGQQRCERRPEKDQSYATAAEADLNTGELELFPHDTSRFMIPGEGQDLEAGSGTSDRASLYLGPYSDEQELSGNDEFHLSNSSHVRSSRLDRVQWAGAVFRRPAATLECDDDSGHAGADEGIVDAQLVADDEFPSQETYDHALKRGGREWRRKREEEKAVARTIFKLPSDWNDAAKMKEFLVQSRRIWQ</sequence>
<accession>A0ABR0K025</accession>
<gene>
    <name evidence="2" type="ORF">LTR24_008443</name>
</gene>
<evidence type="ECO:0000313" key="3">
    <source>
        <dbReference type="Proteomes" id="UP001345013"/>
    </source>
</evidence>
<feature type="compositionally biased region" description="Pro residues" evidence="1">
    <location>
        <begin position="153"/>
        <end position="166"/>
    </location>
</feature>
<evidence type="ECO:0000313" key="2">
    <source>
        <dbReference type="EMBL" id="KAK5080654.1"/>
    </source>
</evidence>
<reference evidence="2 3" key="1">
    <citation type="submission" date="2023-08" db="EMBL/GenBank/DDBJ databases">
        <title>Black Yeasts Isolated from many extreme environments.</title>
        <authorList>
            <person name="Coleine C."/>
            <person name="Stajich J.E."/>
            <person name="Selbmann L."/>
        </authorList>
    </citation>
    <scope>NUCLEOTIDE SEQUENCE [LARGE SCALE GENOMIC DNA]</scope>
    <source>
        <strain evidence="2 3">CCFEE 5885</strain>
    </source>
</reference>
<feature type="compositionally biased region" description="Basic and acidic residues" evidence="1">
    <location>
        <begin position="215"/>
        <end position="226"/>
    </location>
</feature>
<feature type="region of interest" description="Disordered" evidence="1">
    <location>
        <begin position="208"/>
        <end position="235"/>
    </location>
</feature>
<comment type="caution">
    <text evidence="2">The sequence shown here is derived from an EMBL/GenBank/DDBJ whole genome shotgun (WGS) entry which is preliminary data.</text>
</comment>
<name>A0ABR0K025_9EURO</name>
<dbReference type="Proteomes" id="UP001345013">
    <property type="component" value="Unassembled WGS sequence"/>
</dbReference>
<proteinExistence type="predicted"/>
<organism evidence="2 3">
    <name type="scientific">Lithohypha guttulata</name>
    <dbReference type="NCBI Taxonomy" id="1690604"/>
    <lineage>
        <taxon>Eukaryota</taxon>
        <taxon>Fungi</taxon>
        <taxon>Dikarya</taxon>
        <taxon>Ascomycota</taxon>
        <taxon>Pezizomycotina</taxon>
        <taxon>Eurotiomycetes</taxon>
        <taxon>Chaetothyriomycetidae</taxon>
        <taxon>Chaetothyriales</taxon>
        <taxon>Trichomeriaceae</taxon>
        <taxon>Lithohypha</taxon>
    </lineage>
</organism>
<feature type="compositionally biased region" description="Polar residues" evidence="1">
    <location>
        <begin position="177"/>
        <end position="187"/>
    </location>
</feature>
<feature type="region of interest" description="Disordered" evidence="1">
    <location>
        <begin position="139"/>
        <end position="196"/>
    </location>
</feature>